<organism evidence="7 8">
    <name type="scientific">Coccomyxa subellipsoidea</name>
    <dbReference type="NCBI Taxonomy" id="248742"/>
    <lineage>
        <taxon>Eukaryota</taxon>
        <taxon>Viridiplantae</taxon>
        <taxon>Chlorophyta</taxon>
        <taxon>core chlorophytes</taxon>
        <taxon>Trebouxiophyceae</taxon>
        <taxon>Trebouxiophyceae incertae sedis</taxon>
        <taxon>Coccomyxaceae</taxon>
        <taxon>Coccomyxa</taxon>
    </lineage>
</organism>
<evidence type="ECO:0000256" key="2">
    <source>
        <dbReference type="ARBA" id="ARBA00022603"/>
    </source>
</evidence>
<evidence type="ECO:0000313" key="8">
    <source>
        <dbReference type="Proteomes" id="UP001491310"/>
    </source>
</evidence>
<feature type="region of interest" description="Disordered" evidence="6">
    <location>
        <begin position="880"/>
        <end position="917"/>
    </location>
</feature>
<dbReference type="PRINTS" id="PR00105">
    <property type="entry name" value="C5METTRFRASE"/>
</dbReference>
<comment type="similarity">
    <text evidence="5">Belongs to the class I-like SAM-binding methyltransferase superfamily. C5-methyltransferase family.</text>
</comment>
<feature type="compositionally biased region" description="Low complexity" evidence="6">
    <location>
        <begin position="1132"/>
        <end position="1161"/>
    </location>
</feature>
<evidence type="ECO:0000313" key="7">
    <source>
        <dbReference type="EMBL" id="KAK9917022.1"/>
    </source>
</evidence>
<protein>
    <recommendedName>
        <fullName evidence="1">DNA (cytosine-5-)-methyltransferase</fullName>
        <ecNumber evidence="1">2.1.1.37</ecNumber>
    </recommendedName>
</protein>
<dbReference type="Pfam" id="PF00145">
    <property type="entry name" value="DNA_methylase"/>
    <property type="match status" value="1"/>
</dbReference>
<gene>
    <name evidence="7" type="ORF">WJX75_000083</name>
</gene>
<comment type="caution">
    <text evidence="7">The sequence shown here is derived from an EMBL/GenBank/DDBJ whole genome shotgun (WGS) entry which is preliminary data.</text>
</comment>
<dbReference type="Gene3D" id="3.40.50.150">
    <property type="entry name" value="Vaccinia Virus protein VP39"/>
    <property type="match status" value="1"/>
</dbReference>
<feature type="compositionally biased region" description="Pro residues" evidence="6">
    <location>
        <begin position="890"/>
        <end position="899"/>
    </location>
</feature>
<keyword evidence="4 5" id="KW-0949">S-adenosyl-L-methionine</keyword>
<evidence type="ECO:0000256" key="4">
    <source>
        <dbReference type="ARBA" id="ARBA00022691"/>
    </source>
</evidence>
<keyword evidence="3 5" id="KW-0808">Transferase</keyword>
<dbReference type="EC" id="2.1.1.37" evidence="1"/>
<evidence type="ECO:0000256" key="1">
    <source>
        <dbReference type="ARBA" id="ARBA00011975"/>
    </source>
</evidence>
<feature type="region of interest" description="Disordered" evidence="6">
    <location>
        <begin position="598"/>
        <end position="625"/>
    </location>
</feature>
<feature type="region of interest" description="Disordered" evidence="6">
    <location>
        <begin position="82"/>
        <end position="115"/>
    </location>
</feature>
<dbReference type="PANTHER" id="PTHR10629:SF52">
    <property type="entry name" value="DNA (CYTOSINE-5)-METHYLTRANSFERASE 1"/>
    <property type="match status" value="1"/>
</dbReference>
<dbReference type="EMBL" id="JALJOT010000002">
    <property type="protein sequence ID" value="KAK9917022.1"/>
    <property type="molecule type" value="Genomic_DNA"/>
</dbReference>
<accession>A0ABR2YZC8</accession>
<dbReference type="SUPFAM" id="SSF53335">
    <property type="entry name" value="S-adenosyl-L-methionine-dependent methyltransferases"/>
    <property type="match status" value="1"/>
</dbReference>
<feature type="compositionally biased region" description="Low complexity" evidence="6">
    <location>
        <begin position="1186"/>
        <end position="1197"/>
    </location>
</feature>
<dbReference type="PANTHER" id="PTHR10629">
    <property type="entry name" value="CYTOSINE-SPECIFIC METHYLTRANSFERASE"/>
    <property type="match status" value="1"/>
</dbReference>
<proteinExistence type="inferred from homology"/>
<dbReference type="Gene3D" id="3.90.120.10">
    <property type="entry name" value="DNA Methylase, subunit A, domain 2"/>
    <property type="match status" value="1"/>
</dbReference>
<reference evidence="7 8" key="1">
    <citation type="journal article" date="2024" name="Nat. Commun.">
        <title>Phylogenomics reveals the evolutionary origins of lichenization in chlorophyte algae.</title>
        <authorList>
            <person name="Puginier C."/>
            <person name="Libourel C."/>
            <person name="Otte J."/>
            <person name="Skaloud P."/>
            <person name="Haon M."/>
            <person name="Grisel S."/>
            <person name="Petersen M."/>
            <person name="Berrin J.G."/>
            <person name="Delaux P.M."/>
            <person name="Dal Grande F."/>
            <person name="Keller J."/>
        </authorList>
    </citation>
    <scope>NUCLEOTIDE SEQUENCE [LARGE SCALE GENOMIC DNA]</scope>
    <source>
        <strain evidence="7 8">SAG 216-7</strain>
    </source>
</reference>
<dbReference type="InterPro" id="IPR029063">
    <property type="entry name" value="SAM-dependent_MTases_sf"/>
</dbReference>
<feature type="active site" evidence="5">
    <location>
        <position position="473"/>
    </location>
</feature>
<dbReference type="Proteomes" id="UP001491310">
    <property type="component" value="Unassembled WGS sequence"/>
</dbReference>
<feature type="compositionally biased region" description="Low complexity" evidence="6">
    <location>
        <begin position="908"/>
        <end position="917"/>
    </location>
</feature>
<evidence type="ECO:0000256" key="6">
    <source>
        <dbReference type="SAM" id="MobiDB-lite"/>
    </source>
</evidence>
<keyword evidence="8" id="KW-1185">Reference proteome</keyword>
<feature type="region of interest" description="Disordered" evidence="6">
    <location>
        <begin position="961"/>
        <end position="984"/>
    </location>
</feature>
<dbReference type="InterPro" id="IPR050390">
    <property type="entry name" value="C5-Methyltransferase"/>
</dbReference>
<feature type="region of interest" description="Disordered" evidence="6">
    <location>
        <begin position="1019"/>
        <end position="1046"/>
    </location>
</feature>
<dbReference type="PROSITE" id="PS51679">
    <property type="entry name" value="SAM_MT_C5"/>
    <property type="match status" value="1"/>
</dbReference>
<sequence>MNSEAEIGIVGVSAREKGLARLCIDLGSCRRISVCLDSSIIIHLLLGSSEHQHPSEYAVTIGRFRPEEGSLNLLQLERRAREGHDGSPAFTRTRPKTHRSSRGAAEDGDMDDASLGSMRDLGRVLQVEEKPSQATLDARAAQRQSHRVRFLGGSQPSGTKEGWTEHDSLEFWLDDELPESRIRLSRDSMILAKLNTGKGLGKGLGVAQVLEVLEDPYGEAGLYVRYGWFPSDIVDLDLLDCPVVDMEFPRQVFWQRDACEDGVCHVSGNNEGKAWNDVLSWTHVGAACVVKHRSVLTPEEFEACRQPLPENEEAASLDPERPELFFYSMQFDHTVKRWETEWLQRDAHIRKPTKRCQGPIMVMDAFCGAGNMSKAAQLFTAAAREADAGRPGISSAAQRGYDIRWGIEEEGDIFSAYLQNISGEHCHLDLHHAVSLATFLQGTKRYYETGELPKWGNPPERDSVGLLHCSPPCQSLSKLNSHSDAALIEEKLIPLLDQLMQLVSLIRPTFFSLEEVTTFLLTWLPINYKERANGTRAVRCVWRVVLPLLDMGYQVDVRILNAVHYAVPQLRKRVFIIAAKEDYQLAKPATPWTHYGTDAAEAEEPSETTDGAPAPAPSRRRRGRGGSLVENCIDAALLNGQRWASVAVNSAAAHAGPAGPLPAALSARDAIDDLPATVLPGQGMPIHLYPRKNVARQSEYVRFLRTEQDNREGLLHSNWLAKAEQNTSKCLQKLHMRPSYDGPYPTVFGSVSQHPAHNLCPRPGSERLCSVAEKKRLQCIMDGMHLTGLVHKHMLQVGNAVPLLLGWAVFGAVYEAAYGVEAPIPDFVRRRQIAAGKRAAEAAADEASLETLTMDGVERGGLSGEVDFMRDNEKAGPIGLHAAASSAPGPRTPEQPSLPPSKRRREAAAAATAAAEQVVPANAPAPGCKRRRTDGIIAASADPGSPTFAAAEALRELADETRDLEPARGVRAPKQQRLTGEAAPEEDLPQDVWGIMSGPGCRGGLPGRHRAVRQIVELYSHDERPPMPQTPAKGASAAGQRTDPPQATAQEEPLFVQTNVALERAVAASGEGSGVSGAELADELANGAARNADAIGDLTSDDMRIFENAAAGSVAHVEPNQDAHGAADEVAPDQAAQGTTDQDATAVPDQAAAGAPKQAASEPPPSLPARPARPAVSSGGGQPFQSAPDAAAAADSSTGDGCPAAAVGASMAGSSAAAAASINGAALASVVGTAAMDAVAESDHMGEAAQHVFRDKSGDVSSKEVDIEISLCLDDT</sequence>
<keyword evidence="2 5" id="KW-0489">Methyltransferase</keyword>
<evidence type="ECO:0000256" key="5">
    <source>
        <dbReference type="PROSITE-ProRule" id="PRU01016"/>
    </source>
</evidence>
<feature type="region of interest" description="Disordered" evidence="6">
    <location>
        <begin position="1120"/>
        <end position="1202"/>
    </location>
</feature>
<dbReference type="InterPro" id="IPR001525">
    <property type="entry name" value="C5_MeTfrase"/>
</dbReference>
<evidence type="ECO:0000256" key="3">
    <source>
        <dbReference type="ARBA" id="ARBA00022679"/>
    </source>
</evidence>
<name>A0ABR2YZC8_9CHLO</name>